<gene>
    <name evidence="2" type="ORF">DGD08_01720</name>
</gene>
<feature type="region of interest" description="Disordered" evidence="1">
    <location>
        <begin position="1"/>
        <end position="30"/>
    </location>
</feature>
<feature type="region of interest" description="Disordered" evidence="1">
    <location>
        <begin position="63"/>
        <end position="84"/>
    </location>
</feature>
<reference evidence="2 3" key="1">
    <citation type="journal article" date="2018" name="Nat. Biotechnol.">
        <title>A standardized bacterial taxonomy based on genome phylogeny substantially revises the tree of life.</title>
        <authorList>
            <person name="Parks D.H."/>
            <person name="Chuvochina M."/>
            <person name="Waite D.W."/>
            <person name="Rinke C."/>
            <person name="Skarshewski A."/>
            <person name="Chaumeil P.A."/>
            <person name="Hugenholtz P."/>
        </authorList>
    </citation>
    <scope>NUCLEOTIDE SEQUENCE [LARGE SCALE GENOMIC DNA]</scope>
    <source>
        <strain evidence="2">UBA8844</strain>
    </source>
</reference>
<feature type="compositionally biased region" description="Polar residues" evidence="1">
    <location>
        <begin position="290"/>
        <end position="300"/>
    </location>
</feature>
<feature type="compositionally biased region" description="Low complexity" evidence="1">
    <location>
        <begin position="302"/>
        <end position="312"/>
    </location>
</feature>
<evidence type="ECO:0000313" key="3">
    <source>
        <dbReference type="Proteomes" id="UP000264071"/>
    </source>
</evidence>
<dbReference type="Pfam" id="PF08811">
    <property type="entry name" value="DUF1800"/>
    <property type="match status" value="1"/>
</dbReference>
<dbReference type="AlphaFoldDB" id="A0A3D4V469"/>
<dbReference type="InterPro" id="IPR014917">
    <property type="entry name" value="DUF1800"/>
</dbReference>
<protein>
    <submittedName>
        <fullName evidence="2">DUF1800 domain-containing protein</fullName>
    </submittedName>
</protein>
<dbReference type="Proteomes" id="UP000264071">
    <property type="component" value="Unassembled WGS sequence"/>
</dbReference>
<proteinExistence type="predicted"/>
<dbReference type="EMBL" id="DPIY01000001">
    <property type="protein sequence ID" value="HCT55911.1"/>
    <property type="molecule type" value="Genomic_DNA"/>
</dbReference>
<evidence type="ECO:0000256" key="1">
    <source>
        <dbReference type="SAM" id="MobiDB-lite"/>
    </source>
</evidence>
<accession>A0A3D4V469</accession>
<organism evidence="2 3">
    <name type="scientific">Gemmatimonas aurantiaca</name>
    <dbReference type="NCBI Taxonomy" id="173480"/>
    <lineage>
        <taxon>Bacteria</taxon>
        <taxon>Pseudomonadati</taxon>
        <taxon>Gemmatimonadota</taxon>
        <taxon>Gemmatimonadia</taxon>
        <taxon>Gemmatimonadales</taxon>
        <taxon>Gemmatimonadaceae</taxon>
        <taxon>Gemmatimonas</taxon>
    </lineage>
</organism>
<sequence length="642" mass="69257">MMWHTHDHSRCINASDSAASKRKTSTEQAVNRSDPALFGPALRRRVSAFIAIPLFVGCAAPAGSGPAGSGPDGTRPIRTSAAPSPAAANIAAREQTADQQVQHALNRLAFGPRPGDVAAVRAQGVDRWIDRQLHPERLGDTTLTGFLAAYETLGKTSAALYADYPPAAQALAQLQRRNGVITAEDSARIREQSRRSSILLGELTSSRVARAVLTERQLDEVMVDFWENHFNVFSGKDRTRYYLTAFDTKVIRPHALGHFRDLLGAVAKSEAMLYYLDNWQSVADSGRPVLQTTRTQNRSPNPRAAARRATAAPPRPASVLPTAQRRRGLNENYARELMELHTLGVDGGYTQQDVIEVARALTGWTLDRGAQGGSFVFRPLVHDAGAKTILGQHFPAGRGIEEGEAVLDLLARHPKTATFIATKLARRFVSDSPPPALVTRAAATFRATNGDIREVVRTIVTSPEFFSADAYRAKVKSPFELVVSTLRAMNATPDSTPRSAQLISRLGQPIFGHQAPNGYPETGDAWMNTGAILNRINFGLAVASGRVPGVKLAAWPTSKELAALPREQQVDGVIRELFGGAVSADTRQVLLTGTNPFLAKRGSESDTSFAMNGNTGTKRQAAAAGFAQIVGLALGAPEFQRR</sequence>
<comment type="caution">
    <text evidence="2">The sequence shown here is derived from an EMBL/GenBank/DDBJ whole genome shotgun (WGS) entry which is preliminary data.</text>
</comment>
<name>A0A3D4V469_9BACT</name>
<feature type="region of interest" description="Disordered" evidence="1">
    <location>
        <begin position="287"/>
        <end position="326"/>
    </location>
</feature>
<feature type="compositionally biased region" description="Basic and acidic residues" evidence="1">
    <location>
        <begin position="1"/>
        <end position="10"/>
    </location>
</feature>
<evidence type="ECO:0000313" key="2">
    <source>
        <dbReference type="EMBL" id="HCT55911.1"/>
    </source>
</evidence>